<evidence type="ECO:0000256" key="2">
    <source>
        <dbReference type="ARBA" id="ARBA00005272"/>
    </source>
</evidence>
<sequence>MQTQTSHRILIVGGGAGGLELATQLGRKLGKPGTAHITLVDRNATHIWKPMLHEVAAGSMDPYIHQVQYAAQAHWNHFQFEQGEFVALDREARTITLAPLVFSDSGEDVALLPERTLPYDTLVLAIGSTTNFFNVEGAEQHALALDTVAQAERFRRLLISALVRAPAKAQHNARPLVRVAIIGGGATGVELAAELRTTASELRDFGVHKLDPWQDVTITLIEGNARILPALSERVATATAQQLSELGVSILTGDVVAKVEENVVQTKGGQYIPTDLTVWAAGIKGPAVLGTLAGLSVTRSNQIDVHQTLQSKDDPNIFAFGDCAACPWPATGRLVPPRAQAASQQAAFLAKALPMHMRGEALPQYVYRDLGSLISLGHWTAVGSLMGGVSGKSLFIEGLLARLMYVSLYRKHLMALTGPMHALLDAIAQRLRKSSTPRIKLH</sequence>
<evidence type="ECO:0000259" key="6">
    <source>
        <dbReference type="Pfam" id="PF07992"/>
    </source>
</evidence>
<dbReference type="AlphaFoldDB" id="A0A0F5K5M3"/>
<dbReference type="PANTHER" id="PTHR42913:SF3">
    <property type="entry name" value="64 KDA MITOCHONDRIAL NADH DEHYDROGENASE (EUROFUNG)"/>
    <property type="match status" value="1"/>
</dbReference>
<evidence type="ECO:0000256" key="4">
    <source>
        <dbReference type="ARBA" id="ARBA00022827"/>
    </source>
</evidence>
<evidence type="ECO:0000256" key="5">
    <source>
        <dbReference type="ARBA" id="ARBA00023002"/>
    </source>
</evidence>
<reference evidence="7 8" key="1">
    <citation type="submission" date="2015-03" db="EMBL/GenBank/DDBJ databases">
        <title>Draft Genome Sequence of Burkholderia andropogonis type strain ICMP2807, isolated from Sorghum bicolor.</title>
        <authorList>
            <person name="Lopes-Santos L."/>
            <person name="Castro D.B."/>
            <person name="Ottoboni L.M."/>
            <person name="Park D."/>
            <person name="Weirc B.S."/>
            <person name="Destefano S.A."/>
        </authorList>
    </citation>
    <scope>NUCLEOTIDE SEQUENCE [LARGE SCALE GENOMIC DNA]</scope>
    <source>
        <strain evidence="7 8">ICMP2807</strain>
    </source>
</reference>
<proteinExistence type="inferred from homology"/>
<dbReference type="PRINTS" id="PR00368">
    <property type="entry name" value="FADPNR"/>
</dbReference>
<dbReference type="EMBL" id="LAQU01000001">
    <property type="protein sequence ID" value="KKB65431.1"/>
    <property type="molecule type" value="Genomic_DNA"/>
</dbReference>
<dbReference type="OrthoDB" id="9781621at2"/>
<dbReference type="PATRIC" id="fig|28092.6.peg.324"/>
<keyword evidence="4" id="KW-0274">FAD</keyword>
<dbReference type="InterPro" id="IPR036188">
    <property type="entry name" value="FAD/NAD-bd_sf"/>
</dbReference>
<evidence type="ECO:0000256" key="1">
    <source>
        <dbReference type="ARBA" id="ARBA00001974"/>
    </source>
</evidence>
<keyword evidence="8" id="KW-1185">Reference proteome</keyword>
<name>A0A0F5K5M3_9BURK</name>
<comment type="caution">
    <text evidence="7">The sequence shown here is derived from an EMBL/GenBank/DDBJ whole genome shotgun (WGS) entry which is preliminary data.</text>
</comment>
<dbReference type="SUPFAM" id="SSF51905">
    <property type="entry name" value="FAD/NAD(P)-binding domain"/>
    <property type="match status" value="1"/>
</dbReference>
<organism evidence="7 8">
    <name type="scientific">Robbsia andropogonis</name>
    <dbReference type="NCBI Taxonomy" id="28092"/>
    <lineage>
        <taxon>Bacteria</taxon>
        <taxon>Pseudomonadati</taxon>
        <taxon>Pseudomonadota</taxon>
        <taxon>Betaproteobacteria</taxon>
        <taxon>Burkholderiales</taxon>
        <taxon>Burkholderiaceae</taxon>
        <taxon>Robbsia</taxon>
    </lineage>
</organism>
<keyword evidence="5" id="KW-0560">Oxidoreductase</keyword>
<comment type="similarity">
    <text evidence="2">Belongs to the NADH dehydrogenase family.</text>
</comment>
<dbReference type="STRING" id="28092.WM40_01420"/>
<dbReference type="InterPro" id="IPR023753">
    <property type="entry name" value="FAD/NAD-binding_dom"/>
</dbReference>
<dbReference type="GO" id="GO:0019646">
    <property type="term" value="P:aerobic electron transport chain"/>
    <property type="evidence" value="ECO:0007669"/>
    <property type="project" value="TreeGrafter"/>
</dbReference>
<dbReference type="GO" id="GO:0003955">
    <property type="term" value="F:NAD(P)H dehydrogenase (quinone) activity"/>
    <property type="evidence" value="ECO:0007669"/>
    <property type="project" value="TreeGrafter"/>
</dbReference>
<feature type="domain" description="FAD/NAD(P)-binding" evidence="6">
    <location>
        <begin position="8"/>
        <end position="346"/>
    </location>
</feature>
<dbReference type="RefSeq" id="WP_024902455.1">
    <property type="nucleotide sequence ID" value="NZ_CADFGU010000001.1"/>
</dbReference>
<accession>A0A0F5K5M3</accession>
<dbReference type="Gene3D" id="3.50.50.100">
    <property type="match status" value="1"/>
</dbReference>
<protein>
    <submittedName>
        <fullName evidence="7">Pyridine nucleotide-disulfide oxidoreductase</fullName>
    </submittedName>
</protein>
<evidence type="ECO:0000313" key="8">
    <source>
        <dbReference type="Proteomes" id="UP000033618"/>
    </source>
</evidence>
<comment type="cofactor">
    <cofactor evidence="1">
        <name>FAD</name>
        <dbReference type="ChEBI" id="CHEBI:57692"/>
    </cofactor>
</comment>
<keyword evidence="3" id="KW-0285">Flavoprotein</keyword>
<dbReference type="InterPro" id="IPR051169">
    <property type="entry name" value="NADH-Q_oxidoreductase"/>
</dbReference>
<dbReference type="Proteomes" id="UP000033618">
    <property type="component" value="Unassembled WGS sequence"/>
</dbReference>
<dbReference type="Pfam" id="PF07992">
    <property type="entry name" value="Pyr_redox_2"/>
    <property type="match status" value="1"/>
</dbReference>
<evidence type="ECO:0000313" key="7">
    <source>
        <dbReference type="EMBL" id="KKB65431.1"/>
    </source>
</evidence>
<gene>
    <name evidence="7" type="ORF">WM40_01420</name>
</gene>
<dbReference type="PANTHER" id="PTHR42913">
    <property type="entry name" value="APOPTOSIS-INDUCING FACTOR 1"/>
    <property type="match status" value="1"/>
</dbReference>
<evidence type="ECO:0000256" key="3">
    <source>
        <dbReference type="ARBA" id="ARBA00022630"/>
    </source>
</evidence>
<dbReference type="PRINTS" id="PR00411">
    <property type="entry name" value="PNDRDTASEI"/>
</dbReference>